<keyword evidence="5" id="KW-1185">Reference proteome</keyword>
<dbReference type="InterPro" id="IPR046341">
    <property type="entry name" value="SET_dom_sf"/>
</dbReference>
<keyword evidence="1" id="KW-0489">Methyltransferase</keyword>
<dbReference type="GO" id="GO:0005737">
    <property type="term" value="C:cytoplasm"/>
    <property type="evidence" value="ECO:0007669"/>
    <property type="project" value="TreeGrafter"/>
</dbReference>
<keyword evidence="2" id="KW-0808">Transferase</keyword>
<dbReference type="SUPFAM" id="SSF48452">
    <property type="entry name" value="TPR-like"/>
    <property type="match status" value="1"/>
</dbReference>
<dbReference type="GO" id="GO:0005634">
    <property type="term" value="C:nucleus"/>
    <property type="evidence" value="ECO:0007669"/>
    <property type="project" value="TreeGrafter"/>
</dbReference>
<evidence type="ECO:0008006" key="6">
    <source>
        <dbReference type="Google" id="ProtNLM"/>
    </source>
</evidence>
<dbReference type="InterPro" id="IPR052097">
    <property type="entry name" value="SET-MYND_domain_protein"/>
</dbReference>
<sequence>MQEFRAERCAGHWLHATLELSSKMSKIYDDVDPDYAATCSDVTLYSNKKGFFKNLADEVVSIAESSGFTDIFERVDERAKLAAVMENEAIMLTLRDAFSRIQPIFRSKDARVSHEKRLAAESALRDGDVTKALTLANQAVFRAPMTDVDDVIDGGVSLALALWARSEVLLKCDKPYAALEDLKVALKERLPLKMRAQYYWRMGHCYKGANESTRAKVSYELAIRLLSKDEDAKNQLQRDIDSLDYAVEKTSFRKNEGIQVTGGAKLSRPSMSNLLRITEEENKGRFVVAAGQIQTGDVLLVDSPYASCLESDYYGSHCSHCFKRLESCDNSAPIWCPNCSAVGFCSVKCRDVAVTTYHSHECKFLDLFIGSGMSVLSHIALRMITQAGLDTSLRIYSNYIDNGIKSTKDDQLGDIEGSMKRLKIKSRKERINRSKRNLKNSDYVVNFDDTKSSENKGSYQDNLETTIGQVYSLCTHSTVRKGQDYLKRVVMAMFLTECLKKGGFFNQLDKGSALRAERTICELIIHNLQLLQFNAHEIYETIRGQHTFSGSKPIYVAVGLYPTGALFNHECYPAVARYFEGNKIVLRAIRRLQPGEIVSENYGPHFLIRNLKERRRALACRYWFRCECIACREEWPTLKQTSSNSAIYLRCQNLDCCYKYQAYAKCLPNRCPRCSTLIDPKLVKLYMTNIDECHSLYQEGTRFMEEEKIEDAITSFCKGVQIFHEVAAPPDRDTHLAQESLRTCFAAFGNVHSISETTLSNVV</sequence>
<dbReference type="GO" id="GO:0032259">
    <property type="term" value="P:methylation"/>
    <property type="evidence" value="ECO:0007669"/>
    <property type="project" value="UniProtKB-KW"/>
</dbReference>
<dbReference type="PANTHER" id="PTHR46165">
    <property type="entry name" value="SET AND MYND DOMAIN-CONTAINING PROTEIN 4"/>
    <property type="match status" value="1"/>
</dbReference>
<dbReference type="GO" id="GO:0042826">
    <property type="term" value="F:histone deacetylase binding"/>
    <property type="evidence" value="ECO:0007669"/>
    <property type="project" value="TreeGrafter"/>
</dbReference>
<accession>A0AAV1JZS8</accession>
<keyword evidence="3" id="KW-0949">S-adenosyl-L-methionine</keyword>
<evidence type="ECO:0000313" key="5">
    <source>
        <dbReference type="Proteomes" id="UP001497472"/>
    </source>
</evidence>
<dbReference type="PANTHER" id="PTHR46165:SF5">
    <property type="entry name" value="RE32936P"/>
    <property type="match status" value="1"/>
</dbReference>
<dbReference type="Gene3D" id="1.10.220.160">
    <property type="match status" value="1"/>
</dbReference>
<dbReference type="GO" id="GO:0042051">
    <property type="term" value="P:compound eye photoreceptor development"/>
    <property type="evidence" value="ECO:0007669"/>
    <property type="project" value="TreeGrafter"/>
</dbReference>
<dbReference type="Gene3D" id="2.170.270.10">
    <property type="entry name" value="SET domain"/>
    <property type="match status" value="2"/>
</dbReference>
<proteinExistence type="predicted"/>
<name>A0AAV1JZS8_9NEOP</name>
<dbReference type="Gene3D" id="6.10.140.2220">
    <property type="match status" value="1"/>
</dbReference>
<dbReference type="InterPro" id="IPR044421">
    <property type="entry name" value="SMYD4_SET"/>
</dbReference>
<dbReference type="GO" id="GO:0008168">
    <property type="term" value="F:methyltransferase activity"/>
    <property type="evidence" value="ECO:0007669"/>
    <property type="project" value="UniProtKB-KW"/>
</dbReference>
<comment type="caution">
    <text evidence="4">The sequence shown here is derived from an EMBL/GenBank/DDBJ whole genome shotgun (WGS) entry which is preliminary data.</text>
</comment>
<dbReference type="CDD" id="cd10536">
    <property type="entry name" value="SET_SMYD4"/>
    <property type="match status" value="1"/>
</dbReference>
<dbReference type="AlphaFoldDB" id="A0AAV1JZS8"/>
<protein>
    <recommendedName>
        <fullName evidence="6">SET and MYND domain-containing protein 4</fullName>
    </recommendedName>
</protein>
<dbReference type="InterPro" id="IPR011990">
    <property type="entry name" value="TPR-like_helical_dom_sf"/>
</dbReference>
<evidence type="ECO:0000256" key="2">
    <source>
        <dbReference type="ARBA" id="ARBA00022679"/>
    </source>
</evidence>
<dbReference type="SUPFAM" id="SSF82199">
    <property type="entry name" value="SET domain"/>
    <property type="match status" value="1"/>
</dbReference>
<dbReference type="EMBL" id="CAVLEF010000279">
    <property type="protein sequence ID" value="CAK1555037.1"/>
    <property type="molecule type" value="Genomic_DNA"/>
</dbReference>
<dbReference type="Gene3D" id="1.25.40.10">
    <property type="entry name" value="Tetratricopeptide repeat domain"/>
    <property type="match status" value="1"/>
</dbReference>
<reference evidence="4 5" key="1">
    <citation type="submission" date="2023-11" db="EMBL/GenBank/DDBJ databases">
        <authorList>
            <person name="Okamura Y."/>
        </authorList>
    </citation>
    <scope>NUCLEOTIDE SEQUENCE [LARGE SCALE GENOMIC DNA]</scope>
</reference>
<dbReference type="PROSITE" id="PS50096">
    <property type="entry name" value="IQ"/>
    <property type="match status" value="1"/>
</dbReference>
<dbReference type="Proteomes" id="UP001497472">
    <property type="component" value="Unassembled WGS sequence"/>
</dbReference>
<evidence type="ECO:0000256" key="3">
    <source>
        <dbReference type="ARBA" id="ARBA00022691"/>
    </source>
</evidence>
<organism evidence="4 5">
    <name type="scientific">Leptosia nina</name>
    <dbReference type="NCBI Taxonomy" id="320188"/>
    <lineage>
        <taxon>Eukaryota</taxon>
        <taxon>Metazoa</taxon>
        <taxon>Ecdysozoa</taxon>
        <taxon>Arthropoda</taxon>
        <taxon>Hexapoda</taxon>
        <taxon>Insecta</taxon>
        <taxon>Pterygota</taxon>
        <taxon>Neoptera</taxon>
        <taxon>Endopterygota</taxon>
        <taxon>Lepidoptera</taxon>
        <taxon>Glossata</taxon>
        <taxon>Ditrysia</taxon>
        <taxon>Papilionoidea</taxon>
        <taxon>Pieridae</taxon>
        <taxon>Pierinae</taxon>
        <taxon>Leptosia</taxon>
    </lineage>
</organism>
<gene>
    <name evidence="4" type="ORF">LNINA_LOCUS13877</name>
</gene>
<evidence type="ECO:0000256" key="1">
    <source>
        <dbReference type="ARBA" id="ARBA00022603"/>
    </source>
</evidence>
<evidence type="ECO:0000313" key="4">
    <source>
        <dbReference type="EMBL" id="CAK1555037.1"/>
    </source>
</evidence>